<dbReference type="GO" id="GO:0016787">
    <property type="term" value="F:hydrolase activity"/>
    <property type="evidence" value="ECO:0007669"/>
    <property type="project" value="UniProtKB-KW"/>
</dbReference>
<dbReference type="InterPro" id="IPR003778">
    <property type="entry name" value="CT_A_B"/>
</dbReference>
<dbReference type="Pfam" id="PF02682">
    <property type="entry name" value="CT_C_D"/>
    <property type="match status" value="1"/>
</dbReference>
<evidence type="ECO:0000256" key="3">
    <source>
        <dbReference type="ARBA" id="ARBA00022840"/>
    </source>
</evidence>
<organism evidence="7 8">
    <name type="scientific">Candidatus Corynebacterium intestinavium</name>
    <dbReference type="NCBI Taxonomy" id="2838531"/>
    <lineage>
        <taxon>Bacteria</taxon>
        <taxon>Bacillati</taxon>
        <taxon>Actinomycetota</taxon>
        <taxon>Actinomycetes</taxon>
        <taxon>Mycobacteriales</taxon>
        <taxon>Corynebacteriaceae</taxon>
        <taxon>Corynebacterium</taxon>
    </lineage>
</organism>
<keyword evidence="1" id="KW-0547">Nucleotide-binding</keyword>
<dbReference type="GO" id="GO:0005524">
    <property type="term" value="F:ATP binding"/>
    <property type="evidence" value="ECO:0007669"/>
    <property type="project" value="UniProtKB-KW"/>
</dbReference>
<dbReference type="PANTHER" id="PTHR43309">
    <property type="entry name" value="5-OXOPROLINASE SUBUNIT C"/>
    <property type="match status" value="1"/>
</dbReference>
<keyword evidence="2" id="KW-0378">Hydrolase</keyword>
<reference evidence="7" key="1">
    <citation type="journal article" date="2021" name="PeerJ">
        <title>Extensive microbial diversity within the chicken gut microbiome revealed by metagenomics and culture.</title>
        <authorList>
            <person name="Gilroy R."/>
            <person name="Ravi A."/>
            <person name="Getino M."/>
            <person name="Pursley I."/>
            <person name="Horton D.L."/>
            <person name="Alikhan N.F."/>
            <person name="Baker D."/>
            <person name="Gharbi K."/>
            <person name="Hall N."/>
            <person name="Watson M."/>
            <person name="Adriaenssens E.M."/>
            <person name="Foster-Nyarko E."/>
            <person name="Jarju S."/>
            <person name="Secka A."/>
            <person name="Antonio M."/>
            <person name="Oren A."/>
            <person name="Chaudhuri R.R."/>
            <person name="La Ragione R."/>
            <person name="Hildebrand F."/>
            <person name="Pallen M.J."/>
        </authorList>
    </citation>
    <scope>NUCLEOTIDE SEQUENCE</scope>
    <source>
        <strain evidence="7">5925</strain>
    </source>
</reference>
<dbReference type="SMART" id="SM00796">
    <property type="entry name" value="AHS1"/>
    <property type="match status" value="1"/>
</dbReference>
<name>A0A9D2ZRZ7_9CORY</name>
<keyword evidence="3" id="KW-0067">ATP-binding</keyword>
<evidence type="ECO:0000313" key="8">
    <source>
        <dbReference type="Proteomes" id="UP000823907"/>
    </source>
</evidence>
<evidence type="ECO:0000259" key="6">
    <source>
        <dbReference type="SMART" id="SM00797"/>
    </source>
</evidence>
<feature type="domain" description="Carboxyltransferase" evidence="6">
    <location>
        <begin position="279"/>
        <end position="562"/>
    </location>
</feature>
<dbReference type="PANTHER" id="PTHR43309:SF3">
    <property type="entry name" value="5-OXOPROLINASE SUBUNIT C"/>
    <property type="match status" value="1"/>
</dbReference>
<feature type="region of interest" description="Disordered" evidence="4">
    <location>
        <begin position="224"/>
        <end position="255"/>
    </location>
</feature>
<evidence type="ECO:0000259" key="5">
    <source>
        <dbReference type="SMART" id="SM00796"/>
    </source>
</evidence>
<dbReference type="InterPro" id="IPR052708">
    <property type="entry name" value="PxpC"/>
</dbReference>
<dbReference type="Proteomes" id="UP000823907">
    <property type="component" value="Unassembled WGS sequence"/>
</dbReference>
<evidence type="ECO:0000313" key="7">
    <source>
        <dbReference type="EMBL" id="HJD50151.1"/>
    </source>
</evidence>
<dbReference type="InterPro" id="IPR003833">
    <property type="entry name" value="CT_C_D"/>
</dbReference>
<reference evidence="7" key="2">
    <citation type="submission" date="2021-04" db="EMBL/GenBank/DDBJ databases">
        <authorList>
            <person name="Gilroy R."/>
        </authorList>
    </citation>
    <scope>NUCLEOTIDE SEQUENCE</scope>
    <source>
        <strain evidence="7">5925</strain>
    </source>
</reference>
<proteinExistence type="predicted"/>
<evidence type="ECO:0000256" key="1">
    <source>
        <dbReference type="ARBA" id="ARBA00022741"/>
    </source>
</evidence>
<comment type="caution">
    <text evidence="7">The sequence shown here is derived from an EMBL/GenBank/DDBJ whole genome shotgun (WGS) entry which is preliminary data.</text>
</comment>
<dbReference type="EMBL" id="DWUR01000147">
    <property type="protein sequence ID" value="HJD50151.1"/>
    <property type="molecule type" value="Genomic_DNA"/>
</dbReference>
<dbReference type="Pfam" id="PF02626">
    <property type="entry name" value="CT_A_B"/>
    <property type="match status" value="1"/>
</dbReference>
<accession>A0A9D2ZRZ7</accession>
<feature type="compositionally biased region" description="Low complexity" evidence="4">
    <location>
        <begin position="224"/>
        <end position="239"/>
    </location>
</feature>
<feature type="domain" description="Carboxyltransferase" evidence="5">
    <location>
        <begin position="9"/>
        <end position="207"/>
    </location>
</feature>
<protein>
    <submittedName>
        <fullName evidence="7">Carboxyltransferase domain-containing protein</fullName>
    </submittedName>
</protein>
<sequence>MTDTPLAPRTIHRAGTRALLVDLPDLAEVMTWHAALTAQPLAGQTSVIAAARTVLLEFATPRDTQRAVDTLAGFSPAAAGQSTPREVAIDVIYDGEDLNSTAEHLGISAEELINRHTSQAWMAAFGGFAPGFTYCVPTDAETTESAENFEWSVPRRANPRTAVPAGAVGLAGEFSAVYPRQSPGGWQLIGHTETPMWDPSAEHPALLNPGDIVRYRAVRAEASGAASSAPTASSHTGASKAASKHTRTPAAIPGRPVATLTDAGLLSLVQDRGRPGHGDIGVTRSGALDRASARAANTAVGNRSSAAVIENIGGLRITANVDTVLAVTGAEATVEVNTRSGHKATKALAQPIGLLAGEELAVRPTGTGARNYVAIRGGLATDTVLDSAASDVLSGMGPAPLADGDLLKAGRATRTAVDPTILNPADSTNTATLRCVLGPRNDWFAEQTVRDFLSTSWEVSGQSNRIGLRMTGPEGAELTREREEELASEGILPGSIQVPPNGLPVLFLADHPVTGGYPVIATVIPEDMDAAGQLPPGSAVNFRAIDPDTLAELPINPTDQNTELQEEEQ</sequence>
<dbReference type="SUPFAM" id="SSF50891">
    <property type="entry name" value="Cyclophilin-like"/>
    <property type="match status" value="2"/>
</dbReference>
<dbReference type="SMART" id="SM00797">
    <property type="entry name" value="AHS2"/>
    <property type="match status" value="1"/>
</dbReference>
<dbReference type="Gene3D" id="3.30.1360.40">
    <property type="match status" value="1"/>
</dbReference>
<dbReference type="Gene3D" id="2.40.100.10">
    <property type="entry name" value="Cyclophilin-like"/>
    <property type="match status" value="2"/>
</dbReference>
<evidence type="ECO:0000256" key="2">
    <source>
        <dbReference type="ARBA" id="ARBA00022801"/>
    </source>
</evidence>
<gene>
    <name evidence="7" type="ORF">H9907_08730</name>
</gene>
<evidence type="ECO:0000256" key="4">
    <source>
        <dbReference type="SAM" id="MobiDB-lite"/>
    </source>
</evidence>
<dbReference type="InterPro" id="IPR029000">
    <property type="entry name" value="Cyclophilin-like_dom_sf"/>
</dbReference>
<dbReference type="AlphaFoldDB" id="A0A9D2ZRZ7"/>